<comment type="similarity">
    <text evidence="7 8">Belongs to the PINc/VapC protein family.</text>
</comment>
<dbReference type="RefSeq" id="WP_046106607.1">
    <property type="nucleotide sequence ID" value="NZ_JZEX01000011.1"/>
</dbReference>
<dbReference type="EC" id="3.1.-.-" evidence="8"/>
<keyword evidence="4 8" id="KW-0479">Metal-binding</keyword>
<dbReference type="GO" id="GO:0000287">
    <property type="term" value="F:magnesium ion binding"/>
    <property type="evidence" value="ECO:0007669"/>
    <property type="project" value="UniProtKB-UniRule"/>
</dbReference>
<dbReference type="AlphaFoldDB" id="A0A0F5FYU2"/>
<evidence type="ECO:0000256" key="6">
    <source>
        <dbReference type="ARBA" id="ARBA00022842"/>
    </source>
</evidence>
<dbReference type="CDD" id="cd18737">
    <property type="entry name" value="PIN_VapC4-5_FitB-like"/>
    <property type="match status" value="1"/>
</dbReference>
<dbReference type="InterPro" id="IPR022907">
    <property type="entry name" value="VapC_family"/>
</dbReference>
<name>A0A0F5FYU2_9HYPH</name>
<keyword evidence="5 8" id="KW-0378">Hydrolase</keyword>
<sequence>MVKALFDTNVLVDYLNAVPEARDELERYSGKAISIVTWMEVLVGATPAVEAGTRAFLAGFEVVPLDDAIAEHAVALRRAHRVKLPDAVIWATAETRSLLLVTRDGKDFPADLPGIRVPYSL</sequence>
<gene>
    <name evidence="8" type="primary">vapC</name>
    <name evidence="10" type="ORF">VE25_00480</name>
</gene>
<keyword evidence="11" id="KW-1185">Reference proteome</keyword>
<keyword evidence="3 8" id="KW-0540">Nuclease</keyword>
<evidence type="ECO:0000259" key="9">
    <source>
        <dbReference type="Pfam" id="PF01850"/>
    </source>
</evidence>
<evidence type="ECO:0000256" key="1">
    <source>
        <dbReference type="ARBA" id="ARBA00001946"/>
    </source>
</evidence>
<evidence type="ECO:0000256" key="2">
    <source>
        <dbReference type="ARBA" id="ARBA00022649"/>
    </source>
</evidence>
<dbReference type="Proteomes" id="UP000033632">
    <property type="component" value="Unassembled WGS sequence"/>
</dbReference>
<dbReference type="InterPro" id="IPR050556">
    <property type="entry name" value="Type_II_TA_system_RNase"/>
</dbReference>
<evidence type="ECO:0000313" key="11">
    <source>
        <dbReference type="Proteomes" id="UP000033632"/>
    </source>
</evidence>
<dbReference type="Gene3D" id="3.40.50.1010">
    <property type="entry name" value="5'-nuclease"/>
    <property type="match status" value="1"/>
</dbReference>
<dbReference type="PATRIC" id="fig|443610.3.peg.702"/>
<dbReference type="GO" id="GO:0090729">
    <property type="term" value="F:toxin activity"/>
    <property type="evidence" value="ECO:0007669"/>
    <property type="project" value="UniProtKB-KW"/>
</dbReference>
<protein>
    <recommendedName>
        <fullName evidence="8">Ribonuclease VapC</fullName>
        <shortName evidence="8">RNase VapC</shortName>
        <ecNumber evidence="8">3.1.-.-</ecNumber>
    </recommendedName>
    <alternativeName>
        <fullName evidence="8">Toxin VapC</fullName>
    </alternativeName>
</protein>
<dbReference type="Pfam" id="PF01850">
    <property type="entry name" value="PIN"/>
    <property type="match status" value="1"/>
</dbReference>
<dbReference type="GO" id="GO:0004540">
    <property type="term" value="F:RNA nuclease activity"/>
    <property type="evidence" value="ECO:0007669"/>
    <property type="project" value="InterPro"/>
</dbReference>
<dbReference type="PANTHER" id="PTHR33653">
    <property type="entry name" value="RIBONUCLEASE VAPC2"/>
    <property type="match status" value="1"/>
</dbReference>
<comment type="caution">
    <text evidence="10">The sequence shown here is derived from an EMBL/GenBank/DDBJ whole genome shotgun (WGS) entry which is preliminary data.</text>
</comment>
<comment type="cofactor">
    <cofactor evidence="1 8">
        <name>Mg(2+)</name>
        <dbReference type="ChEBI" id="CHEBI:18420"/>
    </cofactor>
</comment>
<dbReference type="OrthoDB" id="532510at2"/>
<dbReference type="HAMAP" id="MF_00265">
    <property type="entry name" value="VapC_Nob1"/>
    <property type="match status" value="1"/>
</dbReference>
<feature type="binding site" evidence="8">
    <location>
        <position position="86"/>
    </location>
    <ligand>
        <name>Mg(2+)</name>
        <dbReference type="ChEBI" id="CHEBI:18420"/>
    </ligand>
</feature>
<keyword evidence="8" id="KW-0800">Toxin</keyword>
<evidence type="ECO:0000256" key="4">
    <source>
        <dbReference type="ARBA" id="ARBA00022723"/>
    </source>
</evidence>
<keyword evidence="2 8" id="KW-1277">Toxin-antitoxin system</keyword>
<accession>A0A0F5FYU2</accession>
<feature type="binding site" evidence="8">
    <location>
        <position position="7"/>
    </location>
    <ligand>
        <name>Mg(2+)</name>
        <dbReference type="ChEBI" id="CHEBI:18420"/>
    </ligand>
</feature>
<dbReference type="InterPro" id="IPR029060">
    <property type="entry name" value="PIN-like_dom_sf"/>
</dbReference>
<reference evidence="10 11" key="1">
    <citation type="submission" date="2015-03" db="EMBL/GenBank/DDBJ databases">
        <authorList>
            <person name="Hassan Y.I."/>
            <person name="Lepp D."/>
            <person name="Li X.-Z."/>
            <person name="Zhou T."/>
        </authorList>
    </citation>
    <scope>NUCLEOTIDE SEQUENCE [LARGE SCALE GENOMIC DNA]</scope>
    <source>
        <strain evidence="10 11">BD-c194</strain>
    </source>
</reference>
<dbReference type="STRING" id="443610.VE25_00480"/>
<dbReference type="EMBL" id="JZEX01000011">
    <property type="protein sequence ID" value="KKB13735.1"/>
    <property type="molecule type" value="Genomic_DNA"/>
</dbReference>
<dbReference type="SUPFAM" id="SSF88723">
    <property type="entry name" value="PIN domain-like"/>
    <property type="match status" value="1"/>
</dbReference>
<proteinExistence type="inferred from homology"/>
<comment type="function">
    <text evidence="8">Toxic component of a toxin-antitoxin (TA) system. An RNase.</text>
</comment>
<dbReference type="PANTHER" id="PTHR33653:SF1">
    <property type="entry name" value="RIBONUCLEASE VAPC2"/>
    <property type="match status" value="1"/>
</dbReference>
<feature type="domain" description="PIN" evidence="9">
    <location>
        <begin position="5"/>
        <end position="106"/>
    </location>
</feature>
<evidence type="ECO:0000256" key="8">
    <source>
        <dbReference type="HAMAP-Rule" id="MF_00265"/>
    </source>
</evidence>
<evidence type="ECO:0000256" key="5">
    <source>
        <dbReference type="ARBA" id="ARBA00022801"/>
    </source>
</evidence>
<organism evidence="10 11">
    <name type="scientific">Devosia geojensis</name>
    <dbReference type="NCBI Taxonomy" id="443610"/>
    <lineage>
        <taxon>Bacteria</taxon>
        <taxon>Pseudomonadati</taxon>
        <taxon>Pseudomonadota</taxon>
        <taxon>Alphaproteobacteria</taxon>
        <taxon>Hyphomicrobiales</taxon>
        <taxon>Devosiaceae</taxon>
        <taxon>Devosia</taxon>
    </lineage>
</organism>
<keyword evidence="6 8" id="KW-0460">Magnesium</keyword>
<dbReference type="InterPro" id="IPR002716">
    <property type="entry name" value="PIN_dom"/>
</dbReference>
<evidence type="ECO:0000313" key="10">
    <source>
        <dbReference type="EMBL" id="KKB13735.1"/>
    </source>
</evidence>
<evidence type="ECO:0000256" key="7">
    <source>
        <dbReference type="ARBA" id="ARBA00038093"/>
    </source>
</evidence>
<evidence type="ECO:0000256" key="3">
    <source>
        <dbReference type="ARBA" id="ARBA00022722"/>
    </source>
</evidence>
<dbReference type="GO" id="GO:0016787">
    <property type="term" value="F:hydrolase activity"/>
    <property type="evidence" value="ECO:0007669"/>
    <property type="project" value="UniProtKB-KW"/>
</dbReference>